<keyword evidence="14" id="KW-1185">Reference proteome</keyword>
<feature type="domain" description="Plastocyanin-like" evidence="12">
    <location>
        <begin position="106"/>
        <end position="217"/>
    </location>
</feature>
<dbReference type="CDD" id="cd13901">
    <property type="entry name" value="CuRO_3_MaLCC_like"/>
    <property type="match status" value="1"/>
</dbReference>
<dbReference type="Proteomes" id="UP001303160">
    <property type="component" value="Unassembled WGS sequence"/>
</dbReference>
<dbReference type="SUPFAM" id="SSF49503">
    <property type="entry name" value="Cupredoxins"/>
    <property type="match status" value="3"/>
</dbReference>
<dbReference type="Pfam" id="PF07732">
    <property type="entry name" value="Cu-oxidase_3"/>
    <property type="match status" value="1"/>
</dbReference>
<evidence type="ECO:0000256" key="5">
    <source>
        <dbReference type="ARBA" id="ARBA00022723"/>
    </source>
</evidence>
<reference evidence="13" key="2">
    <citation type="submission" date="2023-05" db="EMBL/GenBank/DDBJ databases">
        <authorList>
            <consortium name="Lawrence Berkeley National Laboratory"/>
            <person name="Steindorff A."/>
            <person name="Hensen N."/>
            <person name="Bonometti L."/>
            <person name="Westerberg I."/>
            <person name="Brannstrom I.O."/>
            <person name="Guillou S."/>
            <person name="Cros-Aarteil S."/>
            <person name="Calhoun S."/>
            <person name="Haridas S."/>
            <person name="Kuo A."/>
            <person name="Mondo S."/>
            <person name="Pangilinan J."/>
            <person name="Riley R."/>
            <person name="Labutti K."/>
            <person name="Andreopoulos B."/>
            <person name="Lipzen A."/>
            <person name="Chen C."/>
            <person name="Yanf M."/>
            <person name="Daum C."/>
            <person name="Ng V."/>
            <person name="Clum A."/>
            <person name="Ohm R."/>
            <person name="Martin F."/>
            <person name="Silar P."/>
            <person name="Natvig D."/>
            <person name="Lalanne C."/>
            <person name="Gautier V."/>
            <person name="Ament-Velasquez S.L."/>
            <person name="Kruys A."/>
            <person name="Hutchinson M.I."/>
            <person name="Powell A.J."/>
            <person name="Barry K."/>
            <person name="Miller A.N."/>
            <person name="Grigoriev I.V."/>
            <person name="Debuchy R."/>
            <person name="Gladieux P."/>
            <person name="Thoren M.H."/>
            <person name="Johannesson H."/>
        </authorList>
    </citation>
    <scope>NUCLEOTIDE SEQUENCE</scope>
    <source>
        <strain evidence="13">CBS 315.58</strain>
    </source>
</reference>
<evidence type="ECO:0000259" key="10">
    <source>
        <dbReference type="Pfam" id="PF00394"/>
    </source>
</evidence>
<dbReference type="FunFam" id="2.60.40.420:FF:000021">
    <property type="entry name" value="Extracellular dihydrogeodin oxidase/laccase"/>
    <property type="match status" value="1"/>
</dbReference>
<keyword evidence="7" id="KW-0186">Copper</keyword>
<comment type="cofactor">
    <cofactor evidence="2">
        <name>Cu cation</name>
        <dbReference type="ChEBI" id="CHEBI:23378"/>
    </cofactor>
</comment>
<dbReference type="PANTHER" id="PTHR11709">
    <property type="entry name" value="MULTI-COPPER OXIDASE"/>
    <property type="match status" value="1"/>
</dbReference>
<protein>
    <recommendedName>
        <fullName evidence="4">laccase</fullName>
        <ecNumber evidence="4">1.10.3.2</ecNumber>
    </recommendedName>
</protein>
<accession>A0AAN6XM13</accession>
<keyword evidence="9" id="KW-0439">Lignin degradation</keyword>
<dbReference type="Pfam" id="PF00394">
    <property type="entry name" value="Cu-oxidase"/>
    <property type="match status" value="1"/>
</dbReference>
<evidence type="ECO:0000256" key="1">
    <source>
        <dbReference type="ARBA" id="ARBA00000349"/>
    </source>
</evidence>
<dbReference type="InterPro" id="IPR011706">
    <property type="entry name" value="Cu-oxidase_C"/>
</dbReference>
<gene>
    <name evidence="13" type="ORF">QBC40DRAFT_347624</name>
</gene>
<dbReference type="CDD" id="cd13854">
    <property type="entry name" value="CuRO_1_MaLCC_like"/>
    <property type="match status" value="1"/>
</dbReference>
<sequence>MMVSTKVVSSMLLSYHMAAVLWWCLIPLGAGAVVALGSPLEQPVTPLLRPRSQRLQPRQTCNTATNRQCWTTSPAFNINTDWEASTPVTGVTRTYTFTLTEVNNWVSGDGGFKAKAMLVNGQFPGPTITGNWGDRINVTVVNNLVSNGTSIHFHGIHQKNTNNNDGVSGVTECPIAPGRSKTYSFIATQYGTAWYHSHFSAQYGNGILGAIRINGPASSNYDDDLGPLVISDWYYGSAFTLAHRVNSPTNPYIPGFPGSPPPSDNILFNGLNRRANGASGSYRRFTLTAGRKHLLRLINGSVQASFTVSLVGHSLTIVATDMVPITPVTVTSLYIGVGQRYDVIINANQPVGNYWFNTTFSSAPCGGATNRPAMIFQYLGASPTANPTNAGTVPPDSRCADLLTYSPIVSKTVPSASFTTGNTLNTRLQISTAGGISRVYWPVNNTPMKVNWGNPTLEYVKNGNTGAMPADTNVISVPTANTWTFWLIVNNSSIPHPVHLHGHDILILGASPALAAPINPANRLRPYNPAVDGPALKVSNPVRRDTTVLPAWGWLAVAYRTNNPGAWLMHCHIAWHASQGFSVQFLEQLGSIPTTMSLDELAGNCGGWDAFYPGTAPFLQEDSGI</sequence>
<dbReference type="CDD" id="cd13880">
    <property type="entry name" value="CuRO_2_MaLCC_like"/>
    <property type="match status" value="1"/>
</dbReference>
<comment type="similarity">
    <text evidence="3">Belongs to the multicopper oxidase family.</text>
</comment>
<dbReference type="GO" id="GO:0046274">
    <property type="term" value="P:lignin catabolic process"/>
    <property type="evidence" value="ECO:0007669"/>
    <property type="project" value="UniProtKB-KW"/>
</dbReference>
<dbReference type="GO" id="GO:0052716">
    <property type="term" value="F:hydroquinone:oxygen oxidoreductase activity"/>
    <property type="evidence" value="ECO:0007669"/>
    <property type="project" value="UniProtKB-EC"/>
</dbReference>
<keyword evidence="8" id="KW-0325">Glycoprotein</keyword>
<comment type="caution">
    <text evidence="13">The sequence shown here is derived from an EMBL/GenBank/DDBJ whole genome shotgun (WGS) entry which is preliminary data.</text>
</comment>
<evidence type="ECO:0000259" key="11">
    <source>
        <dbReference type="Pfam" id="PF07731"/>
    </source>
</evidence>
<feature type="domain" description="Plastocyanin-like" evidence="10">
    <location>
        <begin position="227"/>
        <end position="378"/>
    </location>
</feature>
<dbReference type="GO" id="GO:0005507">
    <property type="term" value="F:copper ion binding"/>
    <property type="evidence" value="ECO:0007669"/>
    <property type="project" value="InterPro"/>
</dbReference>
<keyword evidence="6" id="KW-0560">Oxidoreductase</keyword>
<evidence type="ECO:0000256" key="2">
    <source>
        <dbReference type="ARBA" id="ARBA00001935"/>
    </source>
</evidence>
<reference evidence="13" key="1">
    <citation type="journal article" date="2023" name="Mol. Phylogenet. Evol.">
        <title>Genome-scale phylogeny and comparative genomics of the fungal order Sordariales.</title>
        <authorList>
            <person name="Hensen N."/>
            <person name="Bonometti L."/>
            <person name="Westerberg I."/>
            <person name="Brannstrom I.O."/>
            <person name="Guillou S."/>
            <person name="Cros-Aarteil S."/>
            <person name="Calhoun S."/>
            <person name="Haridas S."/>
            <person name="Kuo A."/>
            <person name="Mondo S."/>
            <person name="Pangilinan J."/>
            <person name="Riley R."/>
            <person name="LaButti K."/>
            <person name="Andreopoulos B."/>
            <person name="Lipzen A."/>
            <person name="Chen C."/>
            <person name="Yan M."/>
            <person name="Daum C."/>
            <person name="Ng V."/>
            <person name="Clum A."/>
            <person name="Steindorff A."/>
            <person name="Ohm R.A."/>
            <person name="Martin F."/>
            <person name="Silar P."/>
            <person name="Natvig D.O."/>
            <person name="Lalanne C."/>
            <person name="Gautier V."/>
            <person name="Ament-Velasquez S.L."/>
            <person name="Kruys A."/>
            <person name="Hutchinson M.I."/>
            <person name="Powell A.J."/>
            <person name="Barry K."/>
            <person name="Miller A.N."/>
            <person name="Grigoriev I.V."/>
            <person name="Debuchy R."/>
            <person name="Gladieux P."/>
            <person name="Hiltunen Thoren M."/>
            <person name="Johannesson H."/>
        </authorList>
    </citation>
    <scope>NUCLEOTIDE SEQUENCE</scope>
    <source>
        <strain evidence="13">CBS 315.58</strain>
    </source>
</reference>
<evidence type="ECO:0000256" key="6">
    <source>
        <dbReference type="ARBA" id="ARBA00023002"/>
    </source>
</evidence>
<dbReference type="InterPro" id="IPR011707">
    <property type="entry name" value="Cu-oxidase-like_N"/>
</dbReference>
<dbReference type="PANTHER" id="PTHR11709:SF87">
    <property type="entry name" value="LACCASE"/>
    <property type="match status" value="1"/>
</dbReference>
<evidence type="ECO:0000256" key="4">
    <source>
        <dbReference type="ARBA" id="ARBA00012297"/>
    </source>
</evidence>
<comment type="catalytic activity">
    <reaction evidence="1">
        <text>4 hydroquinone + O2 = 4 benzosemiquinone + 2 H2O</text>
        <dbReference type="Rhea" id="RHEA:11276"/>
        <dbReference type="ChEBI" id="CHEBI:15377"/>
        <dbReference type="ChEBI" id="CHEBI:15379"/>
        <dbReference type="ChEBI" id="CHEBI:17594"/>
        <dbReference type="ChEBI" id="CHEBI:17977"/>
        <dbReference type="EC" id="1.10.3.2"/>
    </reaction>
</comment>
<dbReference type="EC" id="1.10.3.2" evidence="4"/>
<proteinExistence type="inferred from homology"/>
<feature type="domain" description="Plastocyanin-like" evidence="11">
    <location>
        <begin position="452"/>
        <end position="588"/>
    </location>
</feature>
<evidence type="ECO:0000313" key="14">
    <source>
        <dbReference type="Proteomes" id="UP001303160"/>
    </source>
</evidence>
<keyword evidence="5" id="KW-0479">Metal-binding</keyword>
<evidence type="ECO:0000256" key="7">
    <source>
        <dbReference type="ARBA" id="ARBA00023008"/>
    </source>
</evidence>
<organism evidence="13 14">
    <name type="scientific">Triangularia verruculosa</name>
    <dbReference type="NCBI Taxonomy" id="2587418"/>
    <lineage>
        <taxon>Eukaryota</taxon>
        <taxon>Fungi</taxon>
        <taxon>Dikarya</taxon>
        <taxon>Ascomycota</taxon>
        <taxon>Pezizomycotina</taxon>
        <taxon>Sordariomycetes</taxon>
        <taxon>Sordariomycetidae</taxon>
        <taxon>Sordariales</taxon>
        <taxon>Podosporaceae</taxon>
        <taxon>Triangularia</taxon>
    </lineage>
</organism>
<dbReference type="InterPro" id="IPR001117">
    <property type="entry name" value="Cu-oxidase_2nd"/>
</dbReference>
<name>A0AAN6XM13_9PEZI</name>
<evidence type="ECO:0000259" key="12">
    <source>
        <dbReference type="Pfam" id="PF07732"/>
    </source>
</evidence>
<dbReference type="FunFam" id="2.60.40.420:FF:000045">
    <property type="entry name" value="Laccase 2"/>
    <property type="match status" value="1"/>
</dbReference>
<evidence type="ECO:0000256" key="3">
    <source>
        <dbReference type="ARBA" id="ARBA00010609"/>
    </source>
</evidence>
<dbReference type="Pfam" id="PF07731">
    <property type="entry name" value="Cu-oxidase_2"/>
    <property type="match status" value="1"/>
</dbReference>
<evidence type="ECO:0000313" key="13">
    <source>
        <dbReference type="EMBL" id="KAK4201695.1"/>
    </source>
</evidence>
<dbReference type="AlphaFoldDB" id="A0AAN6XM13"/>
<evidence type="ECO:0000256" key="8">
    <source>
        <dbReference type="ARBA" id="ARBA00023180"/>
    </source>
</evidence>
<dbReference type="InterPro" id="IPR045087">
    <property type="entry name" value="Cu-oxidase_fam"/>
</dbReference>
<dbReference type="EMBL" id="MU863904">
    <property type="protein sequence ID" value="KAK4201695.1"/>
    <property type="molecule type" value="Genomic_DNA"/>
</dbReference>
<dbReference type="InterPro" id="IPR008972">
    <property type="entry name" value="Cupredoxin"/>
</dbReference>
<evidence type="ECO:0000256" key="9">
    <source>
        <dbReference type="ARBA" id="ARBA00023185"/>
    </source>
</evidence>
<dbReference type="Gene3D" id="2.60.40.420">
    <property type="entry name" value="Cupredoxins - blue copper proteins"/>
    <property type="match status" value="3"/>
</dbReference>